<name>A0A1H9AFD3_9SPIR</name>
<dbReference type="InterPro" id="IPR036457">
    <property type="entry name" value="PPM-type-like_dom_sf"/>
</dbReference>
<dbReference type="SUPFAM" id="SSF81606">
    <property type="entry name" value="PP2C-like"/>
    <property type="match status" value="1"/>
</dbReference>
<dbReference type="RefSeq" id="WP_074640247.1">
    <property type="nucleotide sequence ID" value="NZ_FOFU01000001.1"/>
</dbReference>
<feature type="transmembrane region" description="Helical" evidence="3">
    <location>
        <begin position="208"/>
        <end position="228"/>
    </location>
</feature>
<dbReference type="PROSITE" id="PS51257">
    <property type="entry name" value="PROKAR_LIPOPROTEIN"/>
    <property type="match status" value="1"/>
</dbReference>
<dbReference type="SMART" id="SM00331">
    <property type="entry name" value="PP2C_SIG"/>
    <property type="match status" value="1"/>
</dbReference>
<evidence type="ECO:0000259" key="4">
    <source>
        <dbReference type="SMART" id="SM00331"/>
    </source>
</evidence>
<dbReference type="PANTHER" id="PTHR43156">
    <property type="entry name" value="STAGE II SPORULATION PROTEIN E-RELATED"/>
    <property type="match status" value="1"/>
</dbReference>
<dbReference type="Pfam" id="PF07228">
    <property type="entry name" value="SpoIIE"/>
    <property type="match status" value="1"/>
</dbReference>
<dbReference type="InterPro" id="IPR011623">
    <property type="entry name" value="7TMR_DISM_rcpt_extracell_dom1"/>
</dbReference>
<dbReference type="AlphaFoldDB" id="A0A1H9AFD3"/>
<protein>
    <submittedName>
        <fullName evidence="5">Serine phosphatase RsbU, regulator of sigma subunit</fullName>
    </submittedName>
</protein>
<keyword evidence="3" id="KW-0812">Transmembrane</keyword>
<keyword evidence="2" id="KW-0326">Glycosidase</keyword>
<feature type="transmembrane region" description="Helical" evidence="3">
    <location>
        <begin position="180"/>
        <end position="201"/>
    </location>
</feature>
<dbReference type="GO" id="GO:0004553">
    <property type="term" value="F:hydrolase activity, hydrolyzing O-glycosyl compounds"/>
    <property type="evidence" value="ECO:0007669"/>
    <property type="project" value="UniProtKB-ARBA"/>
</dbReference>
<evidence type="ECO:0000256" key="1">
    <source>
        <dbReference type="ARBA" id="ARBA00022801"/>
    </source>
</evidence>
<dbReference type="Pfam" id="PF13364">
    <property type="entry name" value="BetaGal_ABD2"/>
    <property type="match status" value="1"/>
</dbReference>
<keyword evidence="3" id="KW-0472">Membrane</keyword>
<proteinExistence type="predicted"/>
<evidence type="ECO:0000256" key="3">
    <source>
        <dbReference type="SAM" id="Phobius"/>
    </source>
</evidence>
<organism evidence="5 6">
    <name type="scientific">Treponema bryantii</name>
    <dbReference type="NCBI Taxonomy" id="163"/>
    <lineage>
        <taxon>Bacteria</taxon>
        <taxon>Pseudomonadati</taxon>
        <taxon>Spirochaetota</taxon>
        <taxon>Spirochaetia</taxon>
        <taxon>Spirochaetales</taxon>
        <taxon>Treponemataceae</taxon>
        <taxon>Treponema</taxon>
    </lineage>
</organism>
<feature type="transmembrane region" description="Helical" evidence="3">
    <location>
        <begin position="240"/>
        <end position="260"/>
    </location>
</feature>
<dbReference type="PANTHER" id="PTHR43156:SF2">
    <property type="entry name" value="STAGE II SPORULATION PROTEIN E"/>
    <property type="match status" value="1"/>
</dbReference>
<dbReference type="SUPFAM" id="SSF49785">
    <property type="entry name" value="Galactose-binding domain-like"/>
    <property type="match status" value="1"/>
</dbReference>
<reference evidence="5 6" key="1">
    <citation type="submission" date="2016-10" db="EMBL/GenBank/DDBJ databases">
        <authorList>
            <person name="de Groot N.N."/>
        </authorList>
    </citation>
    <scope>NUCLEOTIDE SEQUENCE [LARGE SCALE GENOMIC DNA]</scope>
    <source>
        <strain evidence="5 6">B25</strain>
    </source>
</reference>
<keyword evidence="6" id="KW-1185">Reference proteome</keyword>
<dbReference type="InterPro" id="IPR001932">
    <property type="entry name" value="PPM-type_phosphatase-like_dom"/>
</dbReference>
<feature type="domain" description="PPM-type phosphatase" evidence="4">
    <location>
        <begin position="438"/>
        <end position="661"/>
    </location>
</feature>
<gene>
    <name evidence="5" type="ORF">SAMN04487977_101310</name>
</gene>
<accession>A0A1H9AFD3</accession>
<dbReference type="EMBL" id="FOFU01000001">
    <property type="protein sequence ID" value="SEP75133.1"/>
    <property type="molecule type" value="Genomic_DNA"/>
</dbReference>
<dbReference type="OrthoDB" id="353740at2"/>
<dbReference type="Proteomes" id="UP000182360">
    <property type="component" value="Unassembled WGS sequence"/>
</dbReference>
<dbReference type="InterPro" id="IPR052016">
    <property type="entry name" value="Bact_Sigma-Reg"/>
</dbReference>
<keyword evidence="1" id="KW-0378">Hydrolase</keyword>
<feature type="transmembrane region" description="Helical" evidence="3">
    <location>
        <begin position="363"/>
        <end position="385"/>
    </location>
</feature>
<evidence type="ECO:0000313" key="6">
    <source>
        <dbReference type="Proteomes" id="UP000182360"/>
    </source>
</evidence>
<dbReference type="Gene3D" id="2.60.120.260">
    <property type="entry name" value="Galactose-binding domain-like"/>
    <property type="match status" value="1"/>
</dbReference>
<keyword evidence="3" id="KW-1133">Transmembrane helix</keyword>
<feature type="transmembrane region" description="Helical" evidence="3">
    <location>
        <begin position="305"/>
        <end position="325"/>
    </location>
</feature>
<dbReference type="Gene3D" id="3.60.40.10">
    <property type="entry name" value="PPM-type phosphatase domain"/>
    <property type="match status" value="1"/>
</dbReference>
<sequence length="662" mass="76525">MKSFLYKISLLFFLIVLLSSCKDTYSEKERFYLSNGWSYSEYGEPHEFHPLADKDLPQLVKLLPDASGYIFIKKSFNIPQHFRHKEIYLFLGRVKIAAKVYLNGHLLGQAGFFPPHEFTEGEKSSYFKIPKEYINFSDKNTIMICVWCNEYGTIQDMPFISSSDDVIHKAEFENLVNSKIYMIFSVVLLIVFLIYFFLFLLRRSEIENLSFSQMCFSTALYLVTFYIGEYSIIYKHIYSFLLFEQIFNGTAPIITSYFVINFTRDFLKHRERTFSRIGRFILTLIALALPFCTSDLSTSRLLLRYGFLIMVLQFIYPTVILIKALQKKESQAIKFILCFVPIYLVLFYEAFTRLVLKQPTNTLILSISWLCVIFLFLGLLIVNFVQLAGKVEYMNKHLENLVVERTQALEKERNRAVKEIDLAGFVQKNFYNVDTSEIKNWEIKFAFKAMSGVSGDLYILFMSENHLNGVGIFDISGHGIASGLVTMLVKNIIEQEFKKGMKHPLHEVMAKINERIILEKGSIENYLTGLIIRFSENYCELVNAGHPKALLYSAKNKILGPIEQDGVNQFGAIGIPDFPISFESLKFKIHKGDEIVLYTDGITECTNAKKEYFGSERIMSVFKENVDKPLENQVNAMTDTLFKFSGTEKLNDDITYLILKKL</sequence>
<dbReference type="InterPro" id="IPR008979">
    <property type="entry name" value="Galactose-bd-like_sf"/>
</dbReference>
<feature type="transmembrane region" description="Helical" evidence="3">
    <location>
        <begin position="332"/>
        <end position="351"/>
    </location>
</feature>
<dbReference type="InterPro" id="IPR025300">
    <property type="entry name" value="BetaGal_jelly_roll_dom"/>
</dbReference>
<evidence type="ECO:0000256" key="2">
    <source>
        <dbReference type="ARBA" id="ARBA00023295"/>
    </source>
</evidence>
<dbReference type="GO" id="GO:0016791">
    <property type="term" value="F:phosphatase activity"/>
    <property type="evidence" value="ECO:0007669"/>
    <property type="project" value="TreeGrafter"/>
</dbReference>
<dbReference type="Pfam" id="PF07695">
    <property type="entry name" value="7TMR-DISM_7TM"/>
    <property type="match status" value="1"/>
</dbReference>
<evidence type="ECO:0000313" key="5">
    <source>
        <dbReference type="EMBL" id="SEP75133.1"/>
    </source>
</evidence>